<keyword evidence="4" id="KW-1133">Transmembrane helix</keyword>
<protein>
    <submittedName>
        <fullName evidence="6">Efflux RND transporter periplasmic adaptor subunit</fullName>
    </submittedName>
</protein>
<dbReference type="AlphaFoldDB" id="A0A9X3AUD0"/>
<accession>A0A9X3AUD0</accession>
<dbReference type="Gene3D" id="2.40.50.100">
    <property type="match status" value="1"/>
</dbReference>
<organism evidence="6 7">
    <name type="scientific">Shewanella holmiensis</name>
    <dbReference type="NCBI Taxonomy" id="2952222"/>
    <lineage>
        <taxon>Bacteria</taxon>
        <taxon>Pseudomonadati</taxon>
        <taxon>Pseudomonadota</taxon>
        <taxon>Gammaproteobacteria</taxon>
        <taxon>Alteromonadales</taxon>
        <taxon>Shewanellaceae</taxon>
        <taxon>Shewanella</taxon>
    </lineage>
</organism>
<sequence>MATRKQIILPIVVLGLGVGALVGISALKKPPEEKPALDSTPLVSVEVIEYQPMTFSVSSYGVVQPKYNTDLVSQVNGEITYLSDTFVKGGFVKAGEILAKIDASDYESDLLDAQASIASAQASLVQERANAKVAEKEWAEISNGTPTALSLRKPQLAQEIARLKSAEAGLHRAERNLERTIIRAPYDSLVSSREVGLGSYVSKGSPIGGLLSTDVAEVRLPLADKEIQYLDSKGLNATVALVGSFAGNKQVWQGKIVRSEGVVDSKSRMTYLVAEVIDPYGLKSDQRELRFGTYVTANINGANAGEVAIVPRHLIVNGQVAIMDNEQKLRYKDVTMLRQEGSKVVISEGLEDGMQLITSALDYPVEGMKLALPADKLLQKEPQTDSESQTELAMGDEE</sequence>
<evidence type="ECO:0000313" key="6">
    <source>
        <dbReference type="EMBL" id="MCT7940233.1"/>
    </source>
</evidence>
<feature type="coiled-coil region" evidence="2">
    <location>
        <begin position="117"/>
        <end position="183"/>
    </location>
</feature>
<dbReference type="Gene3D" id="2.40.420.20">
    <property type="match status" value="1"/>
</dbReference>
<gene>
    <name evidence="6" type="ORF">NE535_00260</name>
</gene>
<proteinExistence type="inferred from homology"/>
<keyword evidence="4" id="KW-0812">Transmembrane</keyword>
<dbReference type="InterPro" id="IPR058627">
    <property type="entry name" value="MdtA-like_C"/>
</dbReference>
<dbReference type="PANTHER" id="PTHR30469:SF12">
    <property type="entry name" value="MULTIDRUG RESISTANCE PROTEIN MDTA"/>
    <property type="match status" value="1"/>
</dbReference>
<feature type="region of interest" description="Disordered" evidence="3">
    <location>
        <begin position="376"/>
        <end position="398"/>
    </location>
</feature>
<feature type="transmembrane region" description="Helical" evidence="4">
    <location>
        <begin position="7"/>
        <end position="27"/>
    </location>
</feature>
<dbReference type="PANTHER" id="PTHR30469">
    <property type="entry name" value="MULTIDRUG RESISTANCE PROTEIN MDTA"/>
    <property type="match status" value="1"/>
</dbReference>
<dbReference type="InterPro" id="IPR006143">
    <property type="entry name" value="RND_pump_MFP"/>
</dbReference>
<evidence type="ECO:0000256" key="1">
    <source>
        <dbReference type="ARBA" id="ARBA00009477"/>
    </source>
</evidence>
<evidence type="ECO:0000259" key="5">
    <source>
        <dbReference type="Pfam" id="PF25967"/>
    </source>
</evidence>
<keyword evidence="4" id="KW-0472">Membrane</keyword>
<feature type="domain" description="Multidrug resistance protein MdtA-like C-terminal permuted SH3" evidence="5">
    <location>
        <begin position="320"/>
        <end position="362"/>
    </location>
</feature>
<dbReference type="GO" id="GO:1990281">
    <property type="term" value="C:efflux pump complex"/>
    <property type="evidence" value="ECO:0007669"/>
    <property type="project" value="TreeGrafter"/>
</dbReference>
<dbReference type="Pfam" id="PF25967">
    <property type="entry name" value="RND-MFP_C"/>
    <property type="match status" value="1"/>
</dbReference>
<dbReference type="EMBL" id="JAMTCD010000001">
    <property type="protein sequence ID" value="MCT7940233.1"/>
    <property type="molecule type" value="Genomic_DNA"/>
</dbReference>
<comment type="similarity">
    <text evidence="1">Belongs to the membrane fusion protein (MFP) (TC 8.A.1) family.</text>
</comment>
<keyword evidence="7" id="KW-1185">Reference proteome</keyword>
<dbReference type="GO" id="GO:0015562">
    <property type="term" value="F:efflux transmembrane transporter activity"/>
    <property type="evidence" value="ECO:0007669"/>
    <property type="project" value="TreeGrafter"/>
</dbReference>
<evidence type="ECO:0000313" key="7">
    <source>
        <dbReference type="Proteomes" id="UP001155546"/>
    </source>
</evidence>
<evidence type="ECO:0000256" key="4">
    <source>
        <dbReference type="SAM" id="Phobius"/>
    </source>
</evidence>
<reference evidence="6" key="1">
    <citation type="journal article" date="2023" name="Int. J. Syst. Evol. Microbiol.">
        <title>&lt;i&gt;Shewanella septentrionalis&lt;/i&gt; sp. nov. and &lt;i&gt;Shewanella holmiensis&lt;/i&gt; sp. nov., isolated from Baltic Sea water and sediments.</title>
        <authorList>
            <person name="Martin-Rodriguez A.J."/>
            <person name="Thorell K."/>
            <person name="Joffre E."/>
            <person name="Jensie-Markopoulos S."/>
            <person name="Moore E.R.B."/>
            <person name="Sjoling A."/>
        </authorList>
    </citation>
    <scope>NUCLEOTIDE SEQUENCE</scope>
    <source>
        <strain evidence="6">SP1S2-7</strain>
    </source>
</reference>
<keyword evidence="2" id="KW-0175">Coiled coil</keyword>
<name>A0A9X3AUD0_9GAMM</name>
<comment type="caution">
    <text evidence="6">The sequence shown here is derived from an EMBL/GenBank/DDBJ whole genome shotgun (WGS) entry which is preliminary data.</text>
</comment>
<dbReference type="NCBIfam" id="TIGR01730">
    <property type="entry name" value="RND_mfp"/>
    <property type="match status" value="1"/>
</dbReference>
<dbReference type="SUPFAM" id="SSF111369">
    <property type="entry name" value="HlyD-like secretion proteins"/>
    <property type="match status" value="1"/>
</dbReference>
<dbReference type="Gene3D" id="1.10.287.470">
    <property type="entry name" value="Helix hairpin bin"/>
    <property type="match status" value="1"/>
</dbReference>
<evidence type="ECO:0000256" key="3">
    <source>
        <dbReference type="SAM" id="MobiDB-lite"/>
    </source>
</evidence>
<dbReference type="RefSeq" id="WP_261296698.1">
    <property type="nucleotide sequence ID" value="NZ_JAMTCD010000001.1"/>
</dbReference>
<dbReference type="Gene3D" id="2.40.30.170">
    <property type="match status" value="1"/>
</dbReference>
<dbReference type="Proteomes" id="UP001155546">
    <property type="component" value="Unassembled WGS sequence"/>
</dbReference>
<evidence type="ECO:0000256" key="2">
    <source>
        <dbReference type="SAM" id="Coils"/>
    </source>
</evidence>